<evidence type="ECO:0000256" key="4">
    <source>
        <dbReference type="ARBA" id="ARBA00023136"/>
    </source>
</evidence>
<dbReference type="EMBL" id="FOZK01000003">
    <property type="protein sequence ID" value="SFS06601.1"/>
    <property type="molecule type" value="Genomic_DNA"/>
</dbReference>
<feature type="transmembrane region" description="Helical" evidence="5">
    <location>
        <begin position="328"/>
        <end position="348"/>
    </location>
</feature>
<feature type="transmembrane region" description="Helical" evidence="5">
    <location>
        <begin position="110"/>
        <end position="127"/>
    </location>
</feature>
<feature type="transmembrane region" description="Helical" evidence="5">
    <location>
        <begin position="261"/>
        <end position="281"/>
    </location>
</feature>
<sequence>MSAGVLVTLEPYRWLVVVASVLVSLLVLALVSGNESRTSGVRSRLLHGVPWGTALTVGFVASVYLFVQGGLAHPKQPLVIPFRSWSYYYPLGMVTAAFSHGSWSHLVGNLVGTVAYASIAEYAWGHYPRKRGAQTFSGWRTNPYARILAVPVVSIVVGLFTALFALGPVVGFSGVVFAYAGFAIVQRPVLATLAILGSQVLSLTFSAVTNPQSVASPTPRVVTPWWADIAIQGHAIGILAGILLAIALARSRDDWPEPRRVWFALVAFATFQGLWAMYLPADGGRYVLFRWAGVSVVFLLATVVVIAATRREDVAVPSLGSVHKTYALAFVVVLLASLSGSAVFYNVAPIDQQPGPDRTVEVRDYSVGYAEDIPEGYINAVSVPVIDYSPQVNTSGVIVTSPDRYIWRTAVGPARLENRGRVSVLVGGLSWRERVVVNRTGWTLAGNEEVYNVYLRPEGEDRTLGFSSAPATADPTIAGRNISIRPTDEQFEFVVSRRGETVGTAAVPANGTSVTAGGLTFRRDESRIFAIENETRVQIARRNGD</sequence>
<feature type="transmembrane region" description="Helical" evidence="5">
    <location>
        <begin position="12"/>
        <end position="33"/>
    </location>
</feature>
<dbReference type="GO" id="GO:0016020">
    <property type="term" value="C:membrane"/>
    <property type="evidence" value="ECO:0007669"/>
    <property type="project" value="UniProtKB-SubCell"/>
</dbReference>
<dbReference type="GO" id="GO:0006508">
    <property type="term" value="P:proteolysis"/>
    <property type="evidence" value="ECO:0007669"/>
    <property type="project" value="UniProtKB-KW"/>
</dbReference>
<dbReference type="InterPro" id="IPR022764">
    <property type="entry name" value="Peptidase_S54_rhomboid_dom"/>
</dbReference>
<evidence type="ECO:0000256" key="3">
    <source>
        <dbReference type="ARBA" id="ARBA00022989"/>
    </source>
</evidence>
<feature type="transmembrane region" description="Helical" evidence="5">
    <location>
        <begin position="45"/>
        <end position="67"/>
    </location>
</feature>
<feature type="transmembrane region" description="Helical" evidence="5">
    <location>
        <begin position="189"/>
        <end position="209"/>
    </location>
</feature>
<keyword evidence="4 5" id="KW-0472">Membrane</keyword>
<evidence type="ECO:0000256" key="5">
    <source>
        <dbReference type="SAM" id="Phobius"/>
    </source>
</evidence>
<dbReference type="AlphaFoldDB" id="A0A1I6LT10"/>
<proteinExistence type="predicted"/>
<reference evidence="7 8" key="1">
    <citation type="submission" date="2016-10" db="EMBL/GenBank/DDBJ databases">
        <authorList>
            <person name="de Groot N.N."/>
        </authorList>
    </citation>
    <scope>NUCLEOTIDE SEQUENCE [LARGE SCALE GENOMIC DNA]</scope>
    <source>
        <strain evidence="7 8">CGMCC 1.10457</strain>
    </source>
</reference>
<gene>
    <name evidence="7" type="ORF">SAMN05216559_3065</name>
</gene>
<accession>A0A1I6LT10</accession>
<keyword evidence="3 5" id="KW-1133">Transmembrane helix</keyword>
<evidence type="ECO:0000313" key="8">
    <source>
        <dbReference type="Proteomes" id="UP000199062"/>
    </source>
</evidence>
<dbReference type="InterPro" id="IPR035952">
    <property type="entry name" value="Rhomboid-like_sf"/>
</dbReference>
<evidence type="ECO:0000256" key="1">
    <source>
        <dbReference type="ARBA" id="ARBA00004141"/>
    </source>
</evidence>
<keyword evidence="2 5" id="KW-0812">Transmembrane</keyword>
<dbReference type="Pfam" id="PF01694">
    <property type="entry name" value="Rhomboid"/>
    <property type="match status" value="1"/>
</dbReference>
<dbReference type="Proteomes" id="UP000199062">
    <property type="component" value="Unassembled WGS sequence"/>
</dbReference>
<dbReference type="GO" id="GO:0004252">
    <property type="term" value="F:serine-type endopeptidase activity"/>
    <property type="evidence" value="ECO:0007669"/>
    <property type="project" value="InterPro"/>
</dbReference>
<evidence type="ECO:0000259" key="6">
    <source>
        <dbReference type="Pfam" id="PF01694"/>
    </source>
</evidence>
<dbReference type="SUPFAM" id="SSF144091">
    <property type="entry name" value="Rhomboid-like"/>
    <property type="match status" value="1"/>
</dbReference>
<organism evidence="7 8">
    <name type="scientific">Halomicrobium zhouii</name>
    <dbReference type="NCBI Taxonomy" id="767519"/>
    <lineage>
        <taxon>Archaea</taxon>
        <taxon>Methanobacteriati</taxon>
        <taxon>Methanobacteriota</taxon>
        <taxon>Stenosarchaea group</taxon>
        <taxon>Halobacteria</taxon>
        <taxon>Halobacteriales</taxon>
        <taxon>Haloarculaceae</taxon>
        <taxon>Halomicrobium</taxon>
    </lineage>
</organism>
<keyword evidence="8" id="KW-1185">Reference proteome</keyword>
<comment type="subcellular location">
    <subcellularLocation>
        <location evidence="1">Membrane</location>
        <topology evidence="1">Multi-pass membrane protein</topology>
    </subcellularLocation>
</comment>
<feature type="transmembrane region" description="Helical" evidence="5">
    <location>
        <begin position="147"/>
        <end position="177"/>
    </location>
</feature>
<dbReference type="OrthoDB" id="205691at2157"/>
<dbReference type="Gene3D" id="1.20.1540.10">
    <property type="entry name" value="Rhomboid-like"/>
    <property type="match status" value="1"/>
</dbReference>
<name>A0A1I6LT10_9EURY</name>
<keyword evidence="7" id="KW-0645">Protease</keyword>
<keyword evidence="7" id="KW-0378">Hydrolase</keyword>
<feature type="transmembrane region" description="Helical" evidence="5">
    <location>
        <begin position="287"/>
        <end position="308"/>
    </location>
</feature>
<feature type="domain" description="Peptidase S54 rhomboid" evidence="6">
    <location>
        <begin position="93"/>
        <end position="250"/>
    </location>
</feature>
<evidence type="ECO:0000313" key="7">
    <source>
        <dbReference type="EMBL" id="SFS06601.1"/>
    </source>
</evidence>
<evidence type="ECO:0000256" key="2">
    <source>
        <dbReference type="ARBA" id="ARBA00022692"/>
    </source>
</evidence>
<feature type="transmembrane region" description="Helical" evidence="5">
    <location>
        <begin position="229"/>
        <end position="249"/>
    </location>
</feature>
<protein>
    <submittedName>
        <fullName evidence="7">Membrane associated serine protease, rhomboid family</fullName>
    </submittedName>
</protein>